<gene>
    <name evidence="4" type="ORF">D9K79_17690</name>
</gene>
<organism evidence="4 5">
    <name type="scientific">Acinetobacter cumulans</name>
    <dbReference type="NCBI Taxonomy" id="2136182"/>
    <lineage>
        <taxon>Bacteria</taxon>
        <taxon>Pseudomonadati</taxon>
        <taxon>Pseudomonadota</taxon>
        <taxon>Gammaproteobacteria</taxon>
        <taxon>Moraxellales</taxon>
        <taxon>Moraxellaceae</taxon>
        <taxon>Acinetobacter</taxon>
    </lineage>
</organism>
<evidence type="ECO:0000313" key="5">
    <source>
        <dbReference type="Proteomes" id="UP000273105"/>
    </source>
</evidence>
<proteinExistence type="inferred from homology"/>
<evidence type="ECO:0000313" key="4">
    <source>
        <dbReference type="EMBL" id="RLL36720.1"/>
    </source>
</evidence>
<keyword evidence="2" id="KW-0564">Palmitate</keyword>
<accession>A0ABX9U1R7</accession>
<keyword evidence="2" id="KW-0449">Lipoprotein</keyword>
<comment type="caution">
    <text evidence="4">The sequence shown here is derived from an EMBL/GenBank/DDBJ whole genome shotgun (WGS) entry which is preliminary data.</text>
</comment>
<keyword evidence="3" id="KW-0175">Coiled coil</keyword>
<keyword evidence="5" id="KW-1185">Reference proteome</keyword>
<evidence type="ECO:0000256" key="1">
    <source>
        <dbReference type="ARBA" id="ARBA00007613"/>
    </source>
</evidence>
<comment type="subcellular location">
    <subcellularLocation>
        <location evidence="2">Cell outer membrane</location>
        <topology evidence="2">Lipid-anchor</topology>
    </subcellularLocation>
</comment>
<dbReference type="Proteomes" id="UP000273105">
    <property type="component" value="Unassembled WGS sequence"/>
</dbReference>
<dbReference type="EMBL" id="RCHE01000078">
    <property type="protein sequence ID" value="RLL36720.1"/>
    <property type="molecule type" value="Genomic_DNA"/>
</dbReference>
<reference evidence="4 5" key="1">
    <citation type="submission" date="2018-09" db="EMBL/GenBank/DDBJ databases">
        <title>The draft genome of Acinetobacter sp. strains.</title>
        <authorList>
            <person name="Qin J."/>
            <person name="Feng Y."/>
            <person name="Zong Z."/>
        </authorList>
    </citation>
    <scope>NUCLEOTIDE SEQUENCE [LARGE SCALE GENOMIC DNA]</scope>
    <source>
        <strain evidence="4 5">WCHAc060001</strain>
    </source>
</reference>
<dbReference type="NCBIfam" id="TIGR01845">
    <property type="entry name" value="outer_NodT"/>
    <property type="match status" value="1"/>
</dbReference>
<dbReference type="PROSITE" id="PS51257">
    <property type="entry name" value="PROKAR_LIPOPROTEIN"/>
    <property type="match status" value="1"/>
</dbReference>
<protein>
    <submittedName>
        <fullName evidence="4">TolC family protein</fullName>
    </submittedName>
</protein>
<evidence type="ECO:0000256" key="3">
    <source>
        <dbReference type="SAM" id="Coils"/>
    </source>
</evidence>
<dbReference type="Gene3D" id="1.20.1600.10">
    <property type="entry name" value="Outer membrane efflux proteins (OEP)"/>
    <property type="match status" value="1"/>
</dbReference>
<dbReference type="PANTHER" id="PTHR30203:SF31">
    <property type="entry name" value="RND EFFLUX SYSTEM, OUTER MEMBRANE LIPOPROTEIN, NODT"/>
    <property type="match status" value="1"/>
</dbReference>
<sequence>MNKWLYVSLLTGLILSGCAKNQVQVESQVMLPLQFDQTDMAKGSAEIAQWWQNWNDPVLNRLIEQGLTTNHELKVALENLQAARSTTQLAEADLKPALGANAGVSAHQFQLDNPLNSDVKNVLSQLGSSLGDDNFNFNGHAQHMGFIASWELDIFGQKKSDVDAARYASLATMQQWYGAQMLVASDIAQNYFTVRSLQQRIKIGDHTVATLQQLKRYAQGRFRAGQITDYDVKDVDAKLTAVQAQLATLQAQADAYQRNIAVLTGQVPQGFKLAASPQNILQHIPAPPQGQRPLQILNRRPDIQAKQAVVQAYSAKRASAQADLLPRFNMQFFWQTGQLSLDSDLPDLKGYGGLVSAGMTLPIFTAGRIHHNIEISDHRLQAALADYDHAVLKALAEVDSSYQLQFALSRQNLLLAQALHKANQQAKDASTLYRYGQMTLDRALSARLTANELADKQVQGKLAQAQNLLDLYKTLGGGWQSTQSD</sequence>
<keyword evidence="2" id="KW-0472">Membrane</keyword>
<name>A0ABX9U1R7_9GAMM</name>
<comment type="similarity">
    <text evidence="1 2">Belongs to the outer membrane factor (OMF) (TC 1.B.17) family.</text>
</comment>
<dbReference type="InterPro" id="IPR003423">
    <property type="entry name" value="OMP_efflux"/>
</dbReference>
<dbReference type="Pfam" id="PF02321">
    <property type="entry name" value="OEP"/>
    <property type="match status" value="2"/>
</dbReference>
<dbReference type="RefSeq" id="WP_004871268.1">
    <property type="nucleotide sequence ID" value="NZ_RCHE01000078.1"/>
</dbReference>
<dbReference type="SUPFAM" id="SSF56954">
    <property type="entry name" value="Outer membrane efflux proteins (OEP)"/>
    <property type="match status" value="1"/>
</dbReference>
<dbReference type="GeneID" id="84211654"/>
<evidence type="ECO:0000256" key="2">
    <source>
        <dbReference type="RuleBase" id="RU362097"/>
    </source>
</evidence>
<dbReference type="InterPro" id="IPR010131">
    <property type="entry name" value="MdtP/NodT-like"/>
</dbReference>
<keyword evidence="2" id="KW-1134">Transmembrane beta strand</keyword>
<dbReference type="PANTHER" id="PTHR30203">
    <property type="entry name" value="OUTER MEMBRANE CATION EFFLUX PROTEIN"/>
    <property type="match status" value="1"/>
</dbReference>
<keyword evidence="2" id="KW-0812">Transmembrane</keyword>
<feature type="coiled-coil region" evidence="3">
    <location>
        <begin position="232"/>
        <end position="266"/>
    </location>
</feature>
<dbReference type="Gene3D" id="2.20.200.10">
    <property type="entry name" value="Outer membrane efflux proteins (OEP)"/>
    <property type="match status" value="1"/>
</dbReference>